<dbReference type="InterPro" id="IPR036866">
    <property type="entry name" value="RibonucZ/Hydroxyglut_hydro"/>
</dbReference>
<dbReference type="PANTHER" id="PTHR42663:SF7">
    <property type="entry name" value="COENZYME PQQ SYNTHESIS PROTEIN B"/>
    <property type="match status" value="1"/>
</dbReference>
<evidence type="ECO:0000256" key="1">
    <source>
        <dbReference type="ARBA" id="ARBA00004886"/>
    </source>
</evidence>
<dbReference type="GO" id="GO:0018189">
    <property type="term" value="P:pyrroloquinoline quinone biosynthetic process"/>
    <property type="evidence" value="ECO:0007669"/>
    <property type="project" value="UniProtKB-UniRule"/>
</dbReference>
<dbReference type="InterPro" id="IPR001279">
    <property type="entry name" value="Metallo-B-lactamas"/>
</dbReference>
<reference evidence="8 9" key="1">
    <citation type="submission" date="2019-04" db="EMBL/GenBank/DDBJ databases">
        <authorList>
            <person name="Feng G."/>
            <person name="Zhu H."/>
        </authorList>
    </citation>
    <scope>NUCLEOTIDE SEQUENCE [LARGE SCALE GENOMIC DNA]</scope>
    <source>
        <strain evidence="8 9">6HR-1</strain>
    </source>
</reference>
<dbReference type="CDD" id="cd16274">
    <property type="entry name" value="PQQB-like_MBL-fold"/>
    <property type="match status" value="1"/>
</dbReference>
<evidence type="ECO:0000259" key="7">
    <source>
        <dbReference type="Pfam" id="PF12706"/>
    </source>
</evidence>
<evidence type="ECO:0000256" key="3">
    <source>
        <dbReference type="ARBA" id="ARBA00015084"/>
    </source>
</evidence>
<comment type="similarity">
    <text evidence="2 6">Belongs to the PqqB family.</text>
</comment>
<evidence type="ECO:0000256" key="5">
    <source>
        <dbReference type="ARBA" id="ARBA00022905"/>
    </source>
</evidence>
<evidence type="ECO:0000256" key="4">
    <source>
        <dbReference type="ARBA" id="ARBA00022448"/>
    </source>
</evidence>
<evidence type="ECO:0000256" key="6">
    <source>
        <dbReference type="HAMAP-Rule" id="MF_00653"/>
    </source>
</evidence>
<keyword evidence="5 6" id="KW-0884">PQQ biosynthesis</keyword>
<feature type="domain" description="Metallo-beta-lactamase" evidence="7">
    <location>
        <begin position="51"/>
        <end position="266"/>
    </location>
</feature>
<dbReference type="PANTHER" id="PTHR42663">
    <property type="entry name" value="HYDROLASE C777.06C-RELATED-RELATED"/>
    <property type="match status" value="1"/>
</dbReference>
<proteinExistence type="inferred from homology"/>
<evidence type="ECO:0000313" key="8">
    <source>
        <dbReference type="EMBL" id="TGD96380.1"/>
    </source>
</evidence>
<sequence length="299" mass="31510">MQAIVLGSGAGGGVPQWNCRCPICAMARAGDRRVLARTQSSLAVSADGDQWLLVNASPDIRQQLFDTPALHPREGLRHSPIRAVLLTNGDVDHVAGLLTLREGQPFRLHATRGILDSIAANRVFDVMAPGVVERSEIALNESFSPVPGLTVTLFPVPGKVPLWLEDGTPEIGAETETTVGAMIEAGAKRLAYVPGCARVTEGLKSRIAGVDALLFDGTVLADDDMIRAGVGTKTGWRMGHVPMTGDGGSVAALAAVPVGRRVFVHINNTNPVLVEGSEERRGIEAEGWTVAHDGLALSL</sequence>
<comment type="caution">
    <text evidence="8">The sequence shown here is derived from an EMBL/GenBank/DDBJ whole genome shotgun (WGS) entry which is preliminary data.</text>
</comment>
<evidence type="ECO:0000256" key="2">
    <source>
        <dbReference type="ARBA" id="ARBA00008481"/>
    </source>
</evidence>
<dbReference type="InterPro" id="IPR011842">
    <property type="entry name" value="PQQ_synth_PqqB"/>
</dbReference>
<comment type="function">
    <text evidence="6">May be involved in the transport of PQQ or its precursor to the periplasm.</text>
</comment>
<name>A0A4Z0NKS7_9HYPH</name>
<dbReference type="OrthoDB" id="9778305at2"/>
<dbReference type="EMBL" id="SRLB01000019">
    <property type="protein sequence ID" value="TGD96380.1"/>
    <property type="molecule type" value="Genomic_DNA"/>
</dbReference>
<accession>A0A4Z0NKS7</accession>
<gene>
    <name evidence="6 8" type="primary">pqqB</name>
    <name evidence="8" type="ORF">EU555_23235</name>
</gene>
<comment type="pathway">
    <text evidence="1 6">Cofactor biosynthesis; pyrroloquinoline quinone biosynthesis.</text>
</comment>
<keyword evidence="4 6" id="KW-0813">Transport</keyword>
<dbReference type="Proteomes" id="UP000297535">
    <property type="component" value="Unassembled WGS sequence"/>
</dbReference>
<dbReference type="HAMAP" id="MF_00653">
    <property type="entry name" value="PQQ_syn_PqqB"/>
    <property type="match status" value="1"/>
</dbReference>
<dbReference type="Pfam" id="PF12706">
    <property type="entry name" value="Lactamase_B_2"/>
    <property type="match status" value="1"/>
</dbReference>
<evidence type="ECO:0000313" key="9">
    <source>
        <dbReference type="Proteomes" id="UP000297535"/>
    </source>
</evidence>
<organism evidence="8 9">
    <name type="scientific">Methylobacterium nonmethylotrophicum</name>
    <dbReference type="NCBI Taxonomy" id="1141884"/>
    <lineage>
        <taxon>Bacteria</taxon>
        <taxon>Pseudomonadati</taxon>
        <taxon>Pseudomonadota</taxon>
        <taxon>Alphaproteobacteria</taxon>
        <taxon>Hyphomicrobiales</taxon>
        <taxon>Methylobacteriaceae</taxon>
        <taxon>Methylobacterium</taxon>
    </lineage>
</organism>
<dbReference type="Gene3D" id="3.60.15.10">
    <property type="entry name" value="Ribonuclease Z/Hydroxyacylglutathione hydrolase-like"/>
    <property type="match status" value="1"/>
</dbReference>
<keyword evidence="9" id="KW-1185">Reference proteome</keyword>
<protein>
    <recommendedName>
        <fullName evidence="3 6">Coenzyme PQQ synthesis protein B</fullName>
    </recommendedName>
    <alternativeName>
        <fullName evidence="6">Pyrroloquinoline quinone biosynthesis protein B</fullName>
    </alternativeName>
</protein>
<dbReference type="AlphaFoldDB" id="A0A4Z0NKS7"/>
<dbReference type="NCBIfam" id="TIGR02108">
    <property type="entry name" value="PQQ_syn_pqqB"/>
    <property type="match status" value="1"/>
</dbReference>
<dbReference type="RefSeq" id="WP_135417604.1">
    <property type="nucleotide sequence ID" value="NZ_SRLB01000019.1"/>
</dbReference>
<dbReference type="UniPathway" id="UPA00539"/>
<dbReference type="SUPFAM" id="SSF56281">
    <property type="entry name" value="Metallo-hydrolase/oxidoreductase"/>
    <property type="match status" value="1"/>
</dbReference>